<dbReference type="AlphaFoldDB" id="A0A2A4WXS3"/>
<sequence length="200" mass="22558">MPVQPHVLYLHGFLSSPQSLKAQQTLAYCLEIGLGENITIPQMSHGPAETIAQLHALIDENEASNLVLMGSSLGGYYATYLSEFYQAPAVLINPAVRPYELWESHLGENRNYHSDEIHVVTRAHIEELRQIDVPGLSKAKNFKVFLQTGDETLDYRQALEKFGAGQCVVHENGSHSYDDFEHELPVMFDFFLSRIGQNKR</sequence>
<dbReference type="InterPro" id="IPR029058">
    <property type="entry name" value="AB_hydrolase_fold"/>
</dbReference>
<dbReference type="EMBL" id="NVUL01000079">
    <property type="protein sequence ID" value="PCI75252.1"/>
    <property type="molecule type" value="Genomic_DNA"/>
</dbReference>
<dbReference type="PANTHER" id="PTHR35602">
    <property type="entry name" value="ESTERASE YQIA-RELATED"/>
    <property type="match status" value="1"/>
</dbReference>
<dbReference type="SUPFAM" id="SSF53474">
    <property type="entry name" value="alpha/beta-Hydrolases"/>
    <property type="match status" value="1"/>
</dbReference>
<evidence type="ECO:0000313" key="1">
    <source>
        <dbReference type="EMBL" id="PCI75252.1"/>
    </source>
</evidence>
<dbReference type="InterPro" id="IPR008886">
    <property type="entry name" value="UPF0227/Esterase_YqiA"/>
</dbReference>
<dbReference type="Gene3D" id="3.40.50.1820">
    <property type="entry name" value="alpha/beta hydrolase"/>
    <property type="match status" value="1"/>
</dbReference>
<proteinExistence type="predicted"/>
<dbReference type="PANTHER" id="PTHR35602:SF3">
    <property type="entry name" value="ESTERASE YQIA"/>
    <property type="match status" value="1"/>
</dbReference>
<comment type="caution">
    <text evidence="1">The sequence shown here is derived from an EMBL/GenBank/DDBJ whole genome shotgun (WGS) entry which is preliminary data.</text>
</comment>
<organism evidence="1 2">
    <name type="scientific">SAR86 cluster bacterium</name>
    <dbReference type="NCBI Taxonomy" id="2030880"/>
    <lineage>
        <taxon>Bacteria</taxon>
        <taxon>Pseudomonadati</taxon>
        <taxon>Pseudomonadota</taxon>
        <taxon>Gammaproteobacteria</taxon>
        <taxon>SAR86 cluster</taxon>
    </lineage>
</organism>
<dbReference type="Proteomes" id="UP000218767">
    <property type="component" value="Unassembled WGS sequence"/>
</dbReference>
<gene>
    <name evidence="1" type="ORF">COB20_13345</name>
</gene>
<evidence type="ECO:0000313" key="2">
    <source>
        <dbReference type="Proteomes" id="UP000218767"/>
    </source>
</evidence>
<dbReference type="Pfam" id="PF05728">
    <property type="entry name" value="UPF0227"/>
    <property type="match status" value="1"/>
</dbReference>
<name>A0A2A4WXS3_9GAMM</name>
<reference evidence="2" key="1">
    <citation type="submission" date="2017-08" db="EMBL/GenBank/DDBJ databases">
        <title>A dynamic microbial community with high functional redundancy inhabits the cold, oxic subseafloor aquifer.</title>
        <authorList>
            <person name="Tully B.J."/>
            <person name="Wheat C.G."/>
            <person name="Glazer B.T."/>
            <person name="Huber J.A."/>
        </authorList>
    </citation>
    <scope>NUCLEOTIDE SEQUENCE [LARGE SCALE GENOMIC DNA]</scope>
</reference>
<protein>
    <submittedName>
        <fullName evidence="1">Esterase</fullName>
    </submittedName>
</protein>
<accession>A0A2A4WXS3</accession>